<keyword evidence="1" id="KW-0732">Signal</keyword>
<protein>
    <submittedName>
        <fullName evidence="2">Uncharacterized protein</fullName>
    </submittedName>
</protein>
<gene>
    <name evidence="2" type="ORF">MNOR_LOCUS10279</name>
</gene>
<feature type="chain" id="PRO_5043954486" evidence="1">
    <location>
        <begin position="25"/>
        <end position="130"/>
    </location>
</feature>
<reference evidence="2 3" key="1">
    <citation type="submission" date="2024-05" db="EMBL/GenBank/DDBJ databases">
        <authorList>
            <person name="Wallberg A."/>
        </authorList>
    </citation>
    <scope>NUCLEOTIDE SEQUENCE [LARGE SCALE GENOMIC DNA]</scope>
</reference>
<proteinExistence type="predicted"/>
<evidence type="ECO:0000313" key="2">
    <source>
        <dbReference type="EMBL" id="CAL4076923.1"/>
    </source>
</evidence>
<evidence type="ECO:0000313" key="3">
    <source>
        <dbReference type="Proteomes" id="UP001497623"/>
    </source>
</evidence>
<dbReference type="AlphaFoldDB" id="A0AAV2QEF4"/>
<feature type="signal peptide" evidence="1">
    <location>
        <begin position="1"/>
        <end position="24"/>
    </location>
</feature>
<keyword evidence="3" id="KW-1185">Reference proteome</keyword>
<evidence type="ECO:0000256" key="1">
    <source>
        <dbReference type="SAM" id="SignalP"/>
    </source>
</evidence>
<sequence length="130" mass="14707">MDKQTHLGLICVIALTAGLHITSAENLTCYECTDDPEGEVDTNHTYDPDCGSYAYHGHTVITAGWKPTCMITIYYNGYVTRDWYGRSGLDEDDCRYEAAFKQCYCQGKNCNTDSYCEQCSYEAQHQVPLK</sequence>
<organism evidence="2 3">
    <name type="scientific">Meganyctiphanes norvegica</name>
    <name type="common">Northern krill</name>
    <name type="synonym">Thysanopoda norvegica</name>
    <dbReference type="NCBI Taxonomy" id="48144"/>
    <lineage>
        <taxon>Eukaryota</taxon>
        <taxon>Metazoa</taxon>
        <taxon>Ecdysozoa</taxon>
        <taxon>Arthropoda</taxon>
        <taxon>Crustacea</taxon>
        <taxon>Multicrustacea</taxon>
        <taxon>Malacostraca</taxon>
        <taxon>Eumalacostraca</taxon>
        <taxon>Eucarida</taxon>
        <taxon>Euphausiacea</taxon>
        <taxon>Euphausiidae</taxon>
        <taxon>Meganyctiphanes</taxon>
    </lineage>
</organism>
<dbReference type="Proteomes" id="UP001497623">
    <property type="component" value="Unassembled WGS sequence"/>
</dbReference>
<dbReference type="EMBL" id="CAXKWB010005141">
    <property type="protein sequence ID" value="CAL4076923.1"/>
    <property type="molecule type" value="Genomic_DNA"/>
</dbReference>
<comment type="caution">
    <text evidence="2">The sequence shown here is derived from an EMBL/GenBank/DDBJ whole genome shotgun (WGS) entry which is preliminary data.</text>
</comment>
<accession>A0AAV2QEF4</accession>
<name>A0AAV2QEF4_MEGNR</name>